<proteinExistence type="predicted"/>
<dbReference type="Proteomes" id="UP000241764">
    <property type="component" value="Unassembled WGS sequence"/>
</dbReference>
<reference evidence="2" key="1">
    <citation type="submission" date="2017-11" db="EMBL/GenBank/DDBJ databases">
        <authorList>
            <person name="Kuznetsova I."/>
            <person name="Sazanova A."/>
            <person name="Chirak E."/>
            <person name="Safronova V."/>
            <person name="Willems A."/>
        </authorList>
    </citation>
    <scope>NUCLEOTIDE SEQUENCE [LARGE SCALE GENOMIC DNA]</scope>
    <source>
        <strain evidence="2">CCBAU 03422</strain>
    </source>
</reference>
<sequence>MRRVRALGAVFGLVIAVPSHAGRREETKETAPVIRPVRTVTVEHCKLGESVRLAGHILVATVLTLIFLRARYVASFRVKDPKTSSVAMQPVLTGPCTSSAKNEV</sequence>
<name>A0A2P7B3R0_9HYPH</name>
<protein>
    <submittedName>
        <fullName evidence="1">Uncharacterized protein</fullName>
    </submittedName>
</protein>
<dbReference type="AlphaFoldDB" id="A0A2P7B3R0"/>
<keyword evidence="2" id="KW-1185">Reference proteome</keyword>
<evidence type="ECO:0000313" key="2">
    <source>
        <dbReference type="Proteomes" id="UP000241764"/>
    </source>
</evidence>
<comment type="caution">
    <text evidence="1">The sequence shown here is derived from an EMBL/GenBank/DDBJ whole genome shotgun (WGS) entry which is preliminary data.</text>
</comment>
<accession>A0A2P7B3R0</accession>
<gene>
    <name evidence="1" type="ORF">CU103_24440</name>
</gene>
<dbReference type="EMBL" id="PGGM01000014">
    <property type="protein sequence ID" value="PSH61105.1"/>
    <property type="molecule type" value="Genomic_DNA"/>
</dbReference>
<evidence type="ECO:0000313" key="1">
    <source>
        <dbReference type="EMBL" id="PSH61105.1"/>
    </source>
</evidence>
<organism evidence="1 2">
    <name type="scientific">Phyllobacterium sophorae</name>
    <dbReference type="NCBI Taxonomy" id="1520277"/>
    <lineage>
        <taxon>Bacteria</taxon>
        <taxon>Pseudomonadati</taxon>
        <taxon>Pseudomonadota</taxon>
        <taxon>Alphaproteobacteria</taxon>
        <taxon>Hyphomicrobiales</taxon>
        <taxon>Phyllobacteriaceae</taxon>
        <taxon>Phyllobacterium</taxon>
    </lineage>
</organism>